<reference evidence="1" key="2">
    <citation type="submission" date="2020-11" db="EMBL/GenBank/DDBJ databases">
        <authorList>
            <person name="McCartney M.A."/>
            <person name="Auch B."/>
            <person name="Kono T."/>
            <person name="Mallez S."/>
            <person name="Becker A."/>
            <person name="Gohl D.M."/>
            <person name="Silverstein K.A.T."/>
            <person name="Koren S."/>
            <person name="Bechman K.B."/>
            <person name="Herman A."/>
            <person name="Abrahante J.E."/>
            <person name="Garbe J."/>
        </authorList>
    </citation>
    <scope>NUCLEOTIDE SEQUENCE</scope>
    <source>
        <strain evidence="1">Duluth1</strain>
        <tissue evidence="1">Whole animal</tissue>
    </source>
</reference>
<dbReference type="Proteomes" id="UP000828390">
    <property type="component" value="Unassembled WGS sequence"/>
</dbReference>
<comment type="caution">
    <text evidence="1">The sequence shown here is derived from an EMBL/GenBank/DDBJ whole genome shotgun (WGS) entry which is preliminary data.</text>
</comment>
<keyword evidence="2" id="KW-1185">Reference proteome</keyword>
<proteinExistence type="predicted"/>
<protein>
    <submittedName>
        <fullName evidence="1">Uncharacterized protein</fullName>
    </submittedName>
</protein>
<dbReference type="AlphaFoldDB" id="A0A9D4HXR2"/>
<organism evidence="1 2">
    <name type="scientific">Dreissena polymorpha</name>
    <name type="common">Zebra mussel</name>
    <name type="synonym">Mytilus polymorpha</name>
    <dbReference type="NCBI Taxonomy" id="45954"/>
    <lineage>
        <taxon>Eukaryota</taxon>
        <taxon>Metazoa</taxon>
        <taxon>Spiralia</taxon>
        <taxon>Lophotrochozoa</taxon>
        <taxon>Mollusca</taxon>
        <taxon>Bivalvia</taxon>
        <taxon>Autobranchia</taxon>
        <taxon>Heteroconchia</taxon>
        <taxon>Euheterodonta</taxon>
        <taxon>Imparidentia</taxon>
        <taxon>Neoheterodontei</taxon>
        <taxon>Myida</taxon>
        <taxon>Dreissenoidea</taxon>
        <taxon>Dreissenidae</taxon>
        <taxon>Dreissena</taxon>
    </lineage>
</organism>
<gene>
    <name evidence="1" type="ORF">DPMN_045889</name>
</gene>
<evidence type="ECO:0000313" key="2">
    <source>
        <dbReference type="Proteomes" id="UP000828390"/>
    </source>
</evidence>
<evidence type="ECO:0000313" key="1">
    <source>
        <dbReference type="EMBL" id="KAH3739240.1"/>
    </source>
</evidence>
<accession>A0A9D4HXR2</accession>
<reference evidence="1" key="1">
    <citation type="journal article" date="2019" name="bioRxiv">
        <title>The Genome of the Zebra Mussel, Dreissena polymorpha: A Resource for Invasive Species Research.</title>
        <authorList>
            <person name="McCartney M.A."/>
            <person name="Auch B."/>
            <person name="Kono T."/>
            <person name="Mallez S."/>
            <person name="Zhang Y."/>
            <person name="Obille A."/>
            <person name="Becker A."/>
            <person name="Abrahante J.E."/>
            <person name="Garbe J."/>
            <person name="Badalamenti J.P."/>
            <person name="Herman A."/>
            <person name="Mangelson H."/>
            <person name="Liachko I."/>
            <person name="Sullivan S."/>
            <person name="Sone E.D."/>
            <person name="Koren S."/>
            <person name="Silverstein K.A.T."/>
            <person name="Beckman K.B."/>
            <person name="Gohl D.M."/>
        </authorList>
    </citation>
    <scope>NUCLEOTIDE SEQUENCE</scope>
    <source>
        <strain evidence="1">Duluth1</strain>
        <tissue evidence="1">Whole animal</tissue>
    </source>
</reference>
<name>A0A9D4HXR2_DREPO</name>
<sequence length="51" mass="5851">MEDRKLRLMDIQMSAAEITDPSLSEAERKTITEKGRGDEMGIMFWDAILGY</sequence>
<dbReference type="EMBL" id="JAIWYP010000011">
    <property type="protein sequence ID" value="KAH3739240.1"/>
    <property type="molecule type" value="Genomic_DNA"/>
</dbReference>